<proteinExistence type="predicted"/>
<organism evidence="3 4">
    <name type="scientific">Plasmodium knowlesi</name>
    <dbReference type="NCBI Taxonomy" id="5850"/>
    <lineage>
        <taxon>Eukaryota</taxon>
        <taxon>Sar</taxon>
        <taxon>Alveolata</taxon>
        <taxon>Apicomplexa</taxon>
        <taxon>Aconoidasida</taxon>
        <taxon>Haemosporida</taxon>
        <taxon>Plasmodiidae</taxon>
        <taxon>Plasmodium</taxon>
        <taxon>Plasmodium (Plasmodium)</taxon>
    </lineage>
</organism>
<feature type="signal peptide" evidence="1">
    <location>
        <begin position="1"/>
        <end position="21"/>
    </location>
</feature>
<feature type="domain" description="Tryptophan/threonine-rich plasmodium antigen C-terminal" evidence="2">
    <location>
        <begin position="88"/>
        <end position="287"/>
    </location>
</feature>
<evidence type="ECO:0000256" key="1">
    <source>
        <dbReference type="SAM" id="SignalP"/>
    </source>
</evidence>
<gene>
    <name evidence="3" type="ORF">PKNOH_S01026700</name>
</gene>
<dbReference type="VEuPathDB" id="PlasmoDB:PKNH_0118300"/>
<keyword evidence="1" id="KW-0732">Signal</keyword>
<evidence type="ECO:0000259" key="2">
    <source>
        <dbReference type="Pfam" id="PF12319"/>
    </source>
</evidence>
<dbReference type="InterPro" id="IPR022089">
    <property type="entry name" value="Plasmodium-antigen_C"/>
</dbReference>
<reference evidence="3 4" key="1">
    <citation type="submission" date="2017-05" db="EMBL/GenBank/DDBJ databases">
        <title>PacBio assembly of a Plasmodium knowlesi genome sequence with Hi-C correction and manual annotation of the SICAvar gene family.</title>
        <authorList>
            <person name="Lapp S.A."/>
            <person name="Geraldo J.A."/>
            <person name="Chien J.-T."/>
            <person name="Ay F."/>
            <person name="Pakala S.B."/>
            <person name="Batugedara G."/>
            <person name="Humphrey J.C."/>
            <person name="Debarry J.D."/>
            <person name="Le Roch K.G."/>
            <person name="Galinski M.R."/>
            <person name="Kissinger J.C."/>
        </authorList>
    </citation>
    <scope>NUCLEOTIDE SEQUENCE [LARGE SCALE GENOMIC DNA]</scope>
    <source>
        <strain evidence="4">Malayan Strain Pk1 (A+)</strain>
    </source>
</reference>
<dbReference type="OrthoDB" id="387681at2759"/>
<dbReference type="Proteomes" id="UP000195012">
    <property type="component" value="Unassembled WGS sequence"/>
</dbReference>
<feature type="chain" id="PRO_5010999709" description="Tryptophan/threonine-rich plasmodium antigen C-terminal domain-containing protein" evidence="1">
    <location>
        <begin position="22"/>
        <end position="302"/>
    </location>
</feature>
<sequence>MVSYQYLRLFILSSAVLSIHASTNNVELGNDADHVVKTADPSNINVALEGTTKNAEYKEEIKEEVKDKTAGFPLKPEDLGAAVPKFTDWTTFKQSLEDDWEGFKNKLNETREGWMQKSNDEWANWINSIENKRSEYNQVPTEEKDTPTLKKQDCKDSTWKKLFSTKRKFGTHSKLKKWLDDIHSNLFKLLLKDIKQFKDKKIKEWLMFHWKMNEKDADYKSFGVMRTGKILNLAQSRKWYSANPHIDKQRRELMSWFYHKENEYLGQEWEKLAHWKNEKVDIINSVCARGSIYNTPKRIKIE</sequence>
<evidence type="ECO:0000313" key="4">
    <source>
        <dbReference type="Proteomes" id="UP000195012"/>
    </source>
</evidence>
<evidence type="ECO:0000313" key="3">
    <source>
        <dbReference type="EMBL" id="OTN68693.1"/>
    </source>
</evidence>
<dbReference type="VEuPathDB" id="PlasmoDB:PKA1H_010023000"/>
<dbReference type="Pfam" id="PF12319">
    <property type="entry name" value="TryThrA_C"/>
    <property type="match status" value="1"/>
</dbReference>
<name>A0A1Y3DVH8_PLAKN</name>
<dbReference type="VEuPathDB" id="PlasmoDB:PKNOH_S01026700"/>
<accession>A0A1Y3DVH8</accession>
<dbReference type="OMA" id="EWANWIN"/>
<protein>
    <recommendedName>
        <fullName evidence="2">Tryptophan/threonine-rich plasmodium antigen C-terminal domain-containing protein</fullName>
    </recommendedName>
</protein>
<comment type="caution">
    <text evidence="3">The sequence shown here is derived from an EMBL/GenBank/DDBJ whole genome shotgun (WGS) entry which is preliminary data.</text>
</comment>
<dbReference type="AlphaFoldDB" id="A0A1Y3DVH8"/>
<dbReference type="EMBL" id="NETL01000015">
    <property type="protein sequence ID" value="OTN68693.1"/>
    <property type="molecule type" value="Genomic_DNA"/>
</dbReference>